<evidence type="ECO:0000256" key="2">
    <source>
        <dbReference type="ARBA" id="ARBA00003968"/>
    </source>
</evidence>
<dbReference type="EC" id="2.4.2.7" evidence="7 12"/>
<dbReference type="InterPro" id="IPR000836">
    <property type="entry name" value="PRTase_dom"/>
</dbReference>
<protein>
    <recommendedName>
        <fullName evidence="7 12">Adenine phosphoribosyltransferase</fullName>
        <shortName evidence="12">APRT</shortName>
        <ecNumber evidence="7 12">2.4.2.7</ecNumber>
    </recommendedName>
</protein>
<dbReference type="GO" id="GO:0005737">
    <property type="term" value="C:cytoplasm"/>
    <property type="evidence" value="ECO:0007669"/>
    <property type="project" value="UniProtKB-SubCell"/>
</dbReference>
<keyword evidence="10 12" id="KW-0808">Transferase</keyword>
<dbReference type="CDD" id="cd06223">
    <property type="entry name" value="PRTases_typeI"/>
    <property type="match status" value="1"/>
</dbReference>
<dbReference type="HAMAP" id="MF_00004">
    <property type="entry name" value="Aden_phosphoribosyltr"/>
    <property type="match status" value="1"/>
</dbReference>
<evidence type="ECO:0000256" key="5">
    <source>
        <dbReference type="ARBA" id="ARBA00008391"/>
    </source>
</evidence>
<evidence type="ECO:0000256" key="9">
    <source>
        <dbReference type="ARBA" id="ARBA00022676"/>
    </source>
</evidence>
<evidence type="ECO:0000256" key="7">
    <source>
        <dbReference type="ARBA" id="ARBA00011893"/>
    </source>
</evidence>
<evidence type="ECO:0000313" key="15">
    <source>
        <dbReference type="Proteomes" id="UP000580839"/>
    </source>
</evidence>
<keyword evidence="11 12" id="KW-0660">Purine salvage</keyword>
<dbReference type="InterPro" id="IPR005764">
    <property type="entry name" value="Ade_phspho_trans"/>
</dbReference>
<dbReference type="EMBL" id="JABFRW010000094">
    <property type="protein sequence ID" value="NOT34121.1"/>
    <property type="molecule type" value="Genomic_DNA"/>
</dbReference>
<evidence type="ECO:0000256" key="8">
    <source>
        <dbReference type="ARBA" id="ARBA00022490"/>
    </source>
</evidence>
<accession>A0A849SI48</accession>
<proteinExistence type="inferred from homology"/>
<comment type="caution">
    <text evidence="14">The sequence shown here is derived from an EMBL/GenBank/DDBJ whole genome shotgun (WGS) entry which is preliminary data.</text>
</comment>
<dbReference type="GO" id="GO:0006166">
    <property type="term" value="P:purine ribonucleoside salvage"/>
    <property type="evidence" value="ECO:0007669"/>
    <property type="project" value="UniProtKB-UniRule"/>
</dbReference>
<keyword evidence="8 12" id="KW-0963">Cytoplasm</keyword>
<comment type="function">
    <text evidence="2 12">Catalyzes a salvage reaction resulting in the formation of AMP, that is energically less costly than de novo synthesis.</text>
</comment>
<dbReference type="NCBIfam" id="TIGR01090">
    <property type="entry name" value="apt"/>
    <property type="match status" value="1"/>
</dbReference>
<organism evidence="14 15">
    <name type="scientific">Eiseniibacteriota bacterium</name>
    <dbReference type="NCBI Taxonomy" id="2212470"/>
    <lineage>
        <taxon>Bacteria</taxon>
        <taxon>Candidatus Eiseniibacteriota</taxon>
    </lineage>
</organism>
<dbReference type="GO" id="GO:0006168">
    <property type="term" value="P:adenine salvage"/>
    <property type="evidence" value="ECO:0007669"/>
    <property type="project" value="InterPro"/>
</dbReference>
<dbReference type="InterPro" id="IPR050054">
    <property type="entry name" value="UPRTase/APRTase"/>
</dbReference>
<dbReference type="AlphaFoldDB" id="A0A849SI48"/>
<evidence type="ECO:0000256" key="6">
    <source>
        <dbReference type="ARBA" id="ARBA00011738"/>
    </source>
</evidence>
<evidence type="ECO:0000259" key="13">
    <source>
        <dbReference type="Pfam" id="PF00156"/>
    </source>
</evidence>
<feature type="domain" description="Phosphoribosyltransferase" evidence="13">
    <location>
        <begin position="30"/>
        <end position="149"/>
    </location>
</feature>
<evidence type="ECO:0000256" key="3">
    <source>
        <dbReference type="ARBA" id="ARBA00004496"/>
    </source>
</evidence>
<reference evidence="14 15" key="1">
    <citation type="submission" date="2020-04" db="EMBL/GenBank/DDBJ databases">
        <title>Metagenomic profiling of ammonia- and methane-oxidizing microorganisms in a Dutch drinking water treatment plant.</title>
        <authorList>
            <person name="Poghosyan L."/>
            <person name="Leucker S."/>
        </authorList>
    </citation>
    <scope>NUCLEOTIDE SEQUENCE [LARGE SCALE GENOMIC DNA]</scope>
    <source>
        <strain evidence="14">S-RSF-IL-03</strain>
    </source>
</reference>
<evidence type="ECO:0000256" key="4">
    <source>
        <dbReference type="ARBA" id="ARBA00004659"/>
    </source>
</evidence>
<evidence type="ECO:0000256" key="10">
    <source>
        <dbReference type="ARBA" id="ARBA00022679"/>
    </source>
</evidence>
<keyword evidence="9 12" id="KW-0328">Glycosyltransferase</keyword>
<dbReference type="GO" id="GO:0044209">
    <property type="term" value="P:AMP salvage"/>
    <property type="evidence" value="ECO:0007669"/>
    <property type="project" value="UniProtKB-UniRule"/>
</dbReference>
<dbReference type="PANTHER" id="PTHR32315:SF3">
    <property type="entry name" value="ADENINE PHOSPHORIBOSYLTRANSFERASE"/>
    <property type="match status" value="1"/>
</dbReference>
<comment type="subcellular location">
    <subcellularLocation>
        <location evidence="3 12">Cytoplasm</location>
    </subcellularLocation>
</comment>
<evidence type="ECO:0000256" key="1">
    <source>
        <dbReference type="ARBA" id="ARBA00000868"/>
    </source>
</evidence>
<dbReference type="SUPFAM" id="SSF53271">
    <property type="entry name" value="PRTase-like"/>
    <property type="match status" value="1"/>
</dbReference>
<comment type="pathway">
    <text evidence="4 12">Purine metabolism; AMP biosynthesis via salvage pathway; AMP from adenine: step 1/1.</text>
</comment>
<dbReference type="GO" id="GO:0016208">
    <property type="term" value="F:AMP binding"/>
    <property type="evidence" value="ECO:0007669"/>
    <property type="project" value="TreeGrafter"/>
</dbReference>
<dbReference type="Proteomes" id="UP000580839">
    <property type="component" value="Unassembled WGS sequence"/>
</dbReference>
<dbReference type="UniPathway" id="UPA00588">
    <property type="reaction ID" value="UER00646"/>
</dbReference>
<comment type="similarity">
    <text evidence="5 12">Belongs to the purine/pyrimidine phosphoribosyltransferase family.</text>
</comment>
<evidence type="ECO:0000313" key="14">
    <source>
        <dbReference type="EMBL" id="NOT34121.1"/>
    </source>
</evidence>
<dbReference type="Gene3D" id="3.40.50.2020">
    <property type="match status" value="1"/>
</dbReference>
<dbReference type="InterPro" id="IPR029057">
    <property type="entry name" value="PRTase-like"/>
</dbReference>
<dbReference type="FunFam" id="3.40.50.2020:FF:000004">
    <property type="entry name" value="Adenine phosphoribosyltransferase"/>
    <property type="match status" value="1"/>
</dbReference>
<name>A0A849SI48_UNCEI</name>
<comment type="catalytic activity">
    <reaction evidence="1 12">
        <text>AMP + diphosphate = 5-phospho-alpha-D-ribose 1-diphosphate + adenine</text>
        <dbReference type="Rhea" id="RHEA:16609"/>
        <dbReference type="ChEBI" id="CHEBI:16708"/>
        <dbReference type="ChEBI" id="CHEBI:33019"/>
        <dbReference type="ChEBI" id="CHEBI:58017"/>
        <dbReference type="ChEBI" id="CHEBI:456215"/>
        <dbReference type="EC" id="2.4.2.7"/>
    </reaction>
</comment>
<dbReference type="GO" id="GO:0002055">
    <property type="term" value="F:adenine binding"/>
    <property type="evidence" value="ECO:0007669"/>
    <property type="project" value="TreeGrafter"/>
</dbReference>
<evidence type="ECO:0000256" key="11">
    <source>
        <dbReference type="ARBA" id="ARBA00022726"/>
    </source>
</evidence>
<gene>
    <name evidence="12" type="primary">apt</name>
    <name evidence="14" type="ORF">HOP12_08135</name>
</gene>
<sequence length="176" mass="18966">MDTEVELRSYVRDVPNFPRPGILFKDITPLLASPRAFANCIRRLAGRVERPAAVVAIESRGFLFGAGLSLHWGVPLVLARKFGKLPGPTVRQVYSLEYGEDTLELHQDSLESGQAVVIVDDLLATGGTAAATAELARQLGATVSACLFVIELSGLGGRERLAEYPVEALLAYEVSE</sequence>
<dbReference type="Pfam" id="PF00156">
    <property type="entry name" value="Pribosyltran"/>
    <property type="match status" value="1"/>
</dbReference>
<dbReference type="PANTHER" id="PTHR32315">
    <property type="entry name" value="ADENINE PHOSPHORIBOSYLTRANSFERASE"/>
    <property type="match status" value="1"/>
</dbReference>
<dbReference type="NCBIfam" id="NF002636">
    <property type="entry name" value="PRK02304.1-5"/>
    <property type="match status" value="1"/>
</dbReference>
<comment type="subunit">
    <text evidence="6 12">Homodimer.</text>
</comment>
<evidence type="ECO:0000256" key="12">
    <source>
        <dbReference type="HAMAP-Rule" id="MF_00004"/>
    </source>
</evidence>
<dbReference type="GO" id="GO:0003999">
    <property type="term" value="F:adenine phosphoribosyltransferase activity"/>
    <property type="evidence" value="ECO:0007669"/>
    <property type="project" value="UniProtKB-UniRule"/>
</dbReference>
<dbReference type="NCBIfam" id="NF002634">
    <property type="entry name" value="PRK02304.1-3"/>
    <property type="match status" value="1"/>
</dbReference>